<dbReference type="PANTHER" id="PTHR34389:SF2">
    <property type="entry name" value="L-RHAMNOSE MUTAROTASE"/>
    <property type="match status" value="1"/>
</dbReference>
<dbReference type="InterPro" id="IPR011008">
    <property type="entry name" value="Dimeric_a/b-barrel"/>
</dbReference>
<dbReference type="HAMAP" id="MF_01663">
    <property type="entry name" value="L_rham_rotase"/>
    <property type="match status" value="1"/>
</dbReference>
<comment type="catalytic activity">
    <reaction evidence="5">
        <text>alpha-L-rhamnose = beta-L-rhamnose</text>
        <dbReference type="Rhea" id="RHEA:25584"/>
        <dbReference type="ChEBI" id="CHEBI:27586"/>
        <dbReference type="ChEBI" id="CHEBI:27907"/>
        <dbReference type="EC" id="5.1.3.32"/>
    </reaction>
</comment>
<dbReference type="RefSeq" id="WP_258817747.1">
    <property type="nucleotide sequence ID" value="NZ_JANUGW010000011.1"/>
</dbReference>
<evidence type="ECO:0000256" key="4">
    <source>
        <dbReference type="ARBA" id="ARBA00023308"/>
    </source>
</evidence>
<organism evidence="7 8">
    <name type="scientific">Massilia pinisoli</name>
    <dbReference type="NCBI Taxonomy" id="1772194"/>
    <lineage>
        <taxon>Bacteria</taxon>
        <taxon>Pseudomonadati</taxon>
        <taxon>Pseudomonadota</taxon>
        <taxon>Betaproteobacteria</taxon>
        <taxon>Burkholderiales</taxon>
        <taxon>Oxalobacteraceae</taxon>
        <taxon>Telluria group</taxon>
        <taxon>Massilia</taxon>
    </lineage>
</organism>
<feature type="binding site" evidence="5">
    <location>
        <begin position="80"/>
        <end position="81"/>
    </location>
    <ligand>
        <name>substrate</name>
    </ligand>
</feature>
<dbReference type="Pfam" id="PF05336">
    <property type="entry name" value="rhaM"/>
    <property type="match status" value="1"/>
</dbReference>
<dbReference type="SUPFAM" id="SSF54909">
    <property type="entry name" value="Dimeric alpha+beta barrel"/>
    <property type="match status" value="1"/>
</dbReference>
<dbReference type="InterPro" id="IPR008000">
    <property type="entry name" value="Rham/fucose_mutarotase"/>
</dbReference>
<comment type="subunit">
    <text evidence="5">Homodimer.</text>
</comment>
<sequence length="108" mass="12740">MSEQVETRAFVMRLKPGNVAEYERRHDAIWPELADLLGTSGIHDYSIFLDEDTLQLFAVLKLRPGHTIAALPDHPVMRRWWDHMAPLMDVEPDNRPREWTLRRVFHLP</sequence>
<proteinExistence type="inferred from homology"/>
<evidence type="ECO:0000313" key="8">
    <source>
        <dbReference type="Proteomes" id="UP001204151"/>
    </source>
</evidence>
<evidence type="ECO:0000256" key="6">
    <source>
        <dbReference type="NCBIfam" id="TIGR02625"/>
    </source>
</evidence>
<comment type="subcellular location">
    <subcellularLocation>
        <location evidence="5">Cytoplasm</location>
    </subcellularLocation>
</comment>
<comment type="function">
    <text evidence="5">Involved in the anomeric conversion of L-rhamnose.</text>
</comment>
<gene>
    <name evidence="5 7" type="primary">rhaM</name>
    <name evidence="7" type="ORF">NX784_16345</name>
</gene>
<dbReference type="EC" id="5.1.3.32" evidence="5 6"/>
<feature type="binding site" evidence="5">
    <location>
        <position position="22"/>
    </location>
    <ligand>
        <name>substrate</name>
    </ligand>
</feature>
<dbReference type="GO" id="GO:0062192">
    <property type="term" value="F:L-rhamnose mutarotase activity"/>
    <property type="evidence" value="ECO:0007669"/>
    <property type="project" value="UniProtKB-EC"/>
</dbReference>
<comment type="pathway">
    <text evidence="5">Carbohydrate metabolism; L-rhamnose metabolism.</text>
</comment>
<comment type="similarity">
    <text evidence="5">Belongs to the rhamnose mutarotase family.</text>
</comment>
<protein>
    <recommendedName>
        <fullName evidence="5 6">L-rhamnose mutarotase</fullName>
        <ecNumber evidence="5 6">5.1.3.32</ecNumber>
    </recommendedName>
    <alternativeName>
        <fullName evidence="5">Rhamnose 1-epimerase</fullName>
    </alternativeName>
    <alternativeName>
        <fullName evidence="5">Type-3 mutarotase</fullName>
    </alternativeName>
</protein>
<accession>A0ABT1ZTC4</accession>
<feature type="active site" description="Proton donor" evidence="5">
    <location>
        <position position="26"/>
    </location>
</feature>
<keyword evidence="2 5" id="KW-0413">Isomerase</keyword>
<dbReference type="EMBL" id="JANUGW010000011">
    <property type="protein sequence ID" value="MCS0583161.1"/>
    <property type="molecule type" value="Genomic_DNA"/>
</dbReference>
<comment type="caution">
    <text evidence="7">The sequence shown here is derived from an EMBL/GenBank/DDBJ whole genome shotgun (WGS) entry which is preliminary data.</text>
</comment>
<keyword evidence="8" id="KW-1185">Reference proteome</keyword>
<evidence type="ECO:0000256" key="2">
    <source>
        <dbReference type="ARBA" id="ARBA00023235"/>
    </source>
</evidence>
<name>A0ABT1ZTC4_9BURK</name>
<dbReference type="PANTHER" id="PTHR34389">
    <property type="entry name" value="L-RHAMNOSE MUTAROTASE"/>
    <property type="match status" value="1"/>
</dbReference>
<dbReference type="Proteomes" id="UP001204151">
    <property type="component" value="Unassembled WGS sequence"/>
</dbReference>
<dbReference type="InterPro" id="IPR013448">
    <property type="entry name" value="L-rhamnose_mutarotase"/>
</dbReference>
<keyword evidence="1 5" id="KW-0963">Cytoplasm</keyword>
<keyword evidence="4 5" id="KW-0684">Rhamnose metabolism</keyword>
<reference evidence="7 8" key="1">
    <citation type="submission" date="2022-08" db="EMBL/GenBank/DDBJ databases">
        <title>Reclassification of Massilia species as members of the genera Telluria, Duganella, Pseudoduganella, Mokoshia gen. nov. and Zemynaea gen. nov. using orthogonal and non-orthogonal genome-based approaches.</title>
        <authorList>
            <person name="Bowman J.P."/>
        </authorList>
    </citation>
    <scope>NUCLEOTIDE SEQUENCE [LARGE SCALE GENOMIC DNA]</scope>
    <source>
        <strain evidence="7 8">JCM 31316</strain>
    </source>
</reference>
<evidence type="ECO:0000256" key="3">
    <source>
        <dbReference type="ARBA" id="ARBA00023277"/>
    </source>
</evidence>
<dbReference type="NCBIfam" id="TIGR02625">
    <property type="entry name" value="YiiL_rotase"/>
    <property type="match status" value="1"/>
</dbReference>
<evidence type="ECO:0000256" key="5">
    <source>
        <dbReference type="HAMAP-Rule" id="MF_01663"/>
    </source>
</evidence>
<keyword evidence="3 5" id="KW-0119">Carbohydrate metabolism</keyword>
<dbReference type="Gene3D" id="3.30.70.100">
    <property type="match status" value="1"/>
</dbReference>
<feature type="binding site" evidence="5">
    <location>
        <position position="45"/>
    </location>
    <ligand>
        <name>substrate</name>
    </ligand>
</feature>
<evidence type="ECO:0000256" key="1">
    <source>
        <dbReference type="ARBA" id="ARBA00022490"/>
    </source>
</evidence>
<evidence type="ECO:0000313" key="7">
    <source>
        <dbReference type="EMBL" id="MCS0583161.1"/>
    </source>
</evidence>